<evidence type="ECO:0000313" key="2">
    <source>
        <dbReference type="EMBL" id="GES92510.1"/>
    </source>
</evidence>
<protein>
    <submittedName>
        <fullName evidence="1">Uncharacterized protein</fullName>
    </submittedName>
</protein>
<evidence type="ECO:0000313" key="1">
    <source>
        <dbReference type="EMBL" id="GBC08612.1"/>
    </source>
</evidence>
<dbReference type="EMBL" id="BLAL01000215">
    <property type="protein sequence ID" value="GES92510.1"/>
    <property type="molecule type" value="Genomic_DNA"/>
</dbReference>
<reference evidence="1 3" key="1">
    <citation type="submission" date="2017-11" db="EMBL/GenBank/DDBJ databases">
        <title>The genome of Rhizophagus clarus HR1 reveals common genetic basis of auxotrophy among arbuscular mycorrhizal fungi.</title>
        <authorList>
            <person name="Kobayashi Y."/>
        </authorList>
    </citation>
    <scope>NUCLEOTIDE SEQUENCE [LARGE SCALE GENOMIC DNA]</scope>
    <source>
        <strain evidence="1 3">HR1</strain>
    </source>
</reference>
<organism evidence="1 3">
    <name type="scientific">Rhizophagus clarus</name>
    <dbReference type="NCBI Taxonomy" id="94130"/>
    <lineage>
        <taxon>Eukaryota</taxon>
        <taxon>Fungi</taxon>
        <taxon>Fungi incertae sedis</taxon>
        <taxon>Mucoromycota</taxon>
        <taxon>Glomeromycotina</taxon>
        <taxon>Glomeromycetes</taxon>
        <taxon>Glomerales</taxon>
        <taxon>Glomeraceae</taxon>
        <taxon>Rhizophagus</taxon>
    </lineage>
</organism>
<evidence type="ECO:0000313" key="3">
    <source>
        <dbReference type="Proteomes" id="UP000247702"/>
    </source>
</evidence>
<dbReference type="EMBL" id="BEXD01004232">
    <property type="protein sequence ID" value="GBC08612.1"/>
    <property type="molecule type" value="Genomic_DNA"/>
</dbReference>
<accession>A0A2Z6SFF9</accession>
<proteinExistence type="predicted"/>
<sequence>MNQCHQISLEDKETDAFLDEMHKKKVSNEIRQRKREKKLSQLHVLSRDLSSTTCESFQADLFMTKHAFPEQVVKESTPKESFLVLMKPQKAEEKQVNLSEVKGTKIPYNQKVKQDSKYRQYYALNYFKGYDILLFNYTFVILSINRKFNVNFIYVFTKKFLFDKIF</sequence>
<reference evidence="2" key="2">
    <citation type="submission" date="2019-10" db="EMBL/GenBank/DDBJ databases">
        <title>Conservation and host-specific expression of non-tandemly repeated heterogenous ribosome RNA gene in arbuscular mycorrhizal fungi.</title>
        <authorList>
            <person name="Maeda T."/>
            <person name="Kobayashi Y."/>
            <person name="Nakagawa T."/>
            <person name="Ezawa T."/>
            <person name="Yamaguchi K."/>
            <person name="Bino T."/>
            <person name="Nishimoto Y."/>
            <person name="Shigenobu S."/>
            <person name="Kawaguchi M."/>
        </authorList>
    </citation>
    <scope>NUCLEOTIDE SEQUENCE</scope>
    <source>
        <strain evidence="2">HR1</strain>
    </source>
</reference>
<name>A0A2Z6SFF9_9GLOM</name>
<dbReference type="AlphaFoldDB" id="A0A2Z6SFF9"/>
<dbReference type="Proteomes" id="UP000615446">
    <property type="component" value="Unassembled WGS sequence"/>
</dbReference>
<comment type="caution">
    <text evidence="1">The sequence shown here is derived from an EMBL/GenBank/DDBJ whole genome shotgun (WGS) entry which is preliminary data.</text>
</comment>
<gene>
    <name evidence="2" type="ORF">RCL2_001928600</name>
    <name evidence="1" type="ORF">RclHR1_08250009</name>
</gene>
<dbReference type="Proteomes" id="UP000247702">
    <property type="component" value="Unassembled WGS sequence"/>
</dbReference>
<keyword evidence="3" id="KW-1185">Reference proteome</keyword>